<evidence type="ECO:0000313" key="1">
    <source>
        <dbReference type="EMBL" id="PXF58441.1"/>
    </source>
</evidence>
<accession>A0AC61L031</accession>
<name>A0AC61L031_9EURY</name>
<comment type="caution">
    <text evidence="1">The sequence shown here is derived from an EMBL/GenBank/DDBJ whole genome shotgun (WGS) entry which is preliminary data.</text>
</comment>
<evidence type="ECO:0000313" key="2">
    <source>
        <dbReference type="Proteomes" id="UP000248329"/>
    </source>
</evidence>
<protein>
    <submittedName>
        <fullName evidence="1">Uncharacterized protein</fullName>
    </submittedName>
</protein>
<sequence>MKGKSHESVTREAFDILREIGDETSPLLADDAVVAVVDSARETDYCKDLELVDVDDAVDDPHKDEWLTDDDDPYKRIVILRLWEINFTAFNHYIDIKKGTGTFDDYDGYSYKNGSASRDEYQDVFDLIGDIARDKTGLPNIPFIWKARRKVDKSIHSSLALKDNYVHAPGHKWYRIGKCSISLERYSFPDGKGAYKDVEKKCEARFPMFGTTGNEDKKGVPWSIFMPVDNMAYYWYSKFSNKKTGKPADLGPVMHAIQDASVPHHAAGYCGNWHYRYETDLQSNIPKWLGYVGFTNDVKRLFSRWNKDDESPPSHLNVGDWEKTPARNWSVDQLVTWVALNAYREYDETYDHFKYGYKFDEYSAINLVKIATAMSLLVLKNAADHLKSRP</sequence>
<reference evidence="1" key="1">
    <citation type="submission" date="2018-01" db="EMBL/GenBank/DDBJ databases">
        <authorList>
            <person name="Krukenberg V."/>
        </authorList>
    </citation>
    <scope>NUCLEOTIDE SEQUENCE</scope>
    <source>
        <strain evidence="1">E20ANME2</strain>
    </source>
</reference>
<organism evidence="1 2">
    <name type="scientific">Candidatus Methanogaster sp</name>
    <dbReference type="NCBI Taxonomy" id="3386292"/>
    <lineage>
        <taxon>Archaea</taxon>
        <taxon>Methanobacteriati</taxon>
        <taxon>Methanobacteriota</taxon>
        <taxon>Stenosarchaea group</taxon>
        <taxon>Methanomicrobia</taxon>
        <taxon>Methanosarcinales</taxon>
        <taxon>ANME-2 cluster</taxon>
        <taxon>Candidatus Methanogasteraceae</taxon>
        <taxon>Candidatus Methanogaster</taxon>
    </lineage>
</organism>
<gene>
    <name evidence="1" type="ORF">C4B59_13240</name>
</gene>
<dbReference type="EMBL" id="PQXF01000036">
    <property type="protein sequence ID" value="PXF58441.1"/>
    <property type="molecule type" value="Genomic_DNA"/>
</dbReference>
<dbReference type="Proteomes" id="UP000248329">
    <property type="component" value="Unassembled WGS sequence"/>
</dbReference>
<proteinExistence type="predicted"/>